<evidence type="ECO:0000313" key="2">
    <source>
        <dbReference type="EMBL" id="KAL3805834.1"/>
    </source>
</evidence>
<feature type="compositionally biased region" description="Low complexity" evidence="1">
    <location>
        <begin position="386"/>
        <end position="395"/>
    </location>
</feature>
<sequence length="610" mass="66642">MSDKPTNTSTSTSTNTNTSRGQEEASSHTSSPIPGINFELATLFIRAIQTKRKFLSKTSASTGSCTTDDGRLQSLRDNAHDATQAFMLQLRRQVQNQTVAASKRGASSNKRGGDNNHYQQPISNAATHCTQFLLETLSNDENSFHLRRASLSLLKEILERSSDARAHLSNGSLLMDYIAMIQRVNAVQQEEAPSSNVNGGFVVMSRNVFQHEALEIIQFLAERFGKFYPKFLVALRIMGEISIGAISSSSLSSSTANNGTRQNVKALRIERDEALKVGCKACQVMEGMVERAEEYFRILVPRFGGFMDQSRLGDADSVMKVQAVQQLDNVNRSESDAIDQGLNEVDPGNEVGGAIEDNDDDGDSIDWEEGDTNFSDPHDKDDKDNANSPNDNPSNLSLTAETTTPISAIDHAQHDTAVTETLAIMEKSGALHEGGLTVQLGSSAHNLLGSNANNQVVHEKLKKLVEHLSSRKLPRLHRWINALSHADGMEERSVADSASGLGGTIGPVSLVLLSEEKRALRGSLLKRMMKVRSEIEMALQSAHTLGALEEQEELSIVGNQHGAKGANNHEGTNLILKKKTWLSSFVVAGKKPAPKKKPRNSKFKVIYRKN</sequence>
<feature type="compositionally biased region" description="Basic and acidic residues" evidence="1">
    <location>
        <begin position="376"/>
        <end position="385"/>
    </location>
</feature>
<feature type="region of interest" description="Disordered" evidence="1">
    <location>
        <begin position="1"/>
        <end position="33"/>
    </location>
</feature>
<dbReference type="EMBL" id="JABMIG020000001">
    <property type="protein sequence ID" value="KAL3805834.1"/>
    <property type="molecule type" value="Genomic_DNA"/>
</dbReference>
<feature type="region of interest" description="Disordered" evidence="1">
    <location>
        <begin position="97"/>
        <end position="121"/>
    </location>
</feature>
<feature type="region of interest" description="Disordered" evidence="1">
    <location>
        <begin position="590"/>
        <end position="610"/>
    </location>
</feature>
<gene>
    <name evidence="2" type="ORF">HJC23_007795</name>
</gene>
<feature type="compositionally biased region" description="Basic residues" evidence="1">
    <location>
        <begin position="592"/>
        <end position="610"/>
    </location>
</feature>
<dbReference type="Proteomes" id="UP001516023">
    <property type="component" value="Unassembled WGS sequence"/>
</dbReference>
<proteinExistence type="predicted"/>
<evidence type="ECO:0000313" key="3">
    <source>
        <dbReference type="Proteomes" id="UP001516023"/>
    </source>
</evidence>
<feature type="compositionally biased region" description="Low complexity" evidence="1">
    <location>
        <begin position="1"/>
        <end position="19"/>
    </location>
</feature>
<feature type="region of interest" description="Disordered" evidence="1">
    <location>
        <begin position="330"/>
        <end position="398"/>
    </location>
</feature>
<dbReference type="AlphaFoldDB" id="A0ABD3QZZ1"/>
<protein>
    <submittedName>
        <fullName evidence="2">Uncharacterized protein</fullName>
    </submittedName>
</protein>
<comment type="caution">
    <text evidence="2">The sequence shown here is derived from an EMBL/GenBank/DDBJ whole genome shotgun (WGS) entry which is preliminary data.</text>
</comment>
<accession>A0ABD3QZZ1</accession>
<evidence type="ECO:0000256" key="1">
    <source>
        <dbReference type="SAM" id="MobiDB-lite"/>
    </source>
</evidence>
<feature type="compositionally biased region" description="Acidic residues" evidence="1">
    <location>
        <begin position="356"/>
        <end position="371"/>
    </location>
</feature>
<keyword evidence="3" id="KW-1185">Reference proteome</keyword>
<name>A0ABD3QZZ1_9STRA</name>
<organism evidence="2 3">
    <name type="scientific">Cyclotella cryptica</name>
    <dbReference type="NCBI Taxonomy" id="29204"/>
    <lineage>
        <taxon>Eukaryota</taxon>
        <taxon>Sar</taxon>
        <taxon>Stramenopiles</taxon>
        <taxon>Ochrophyta</taxon>
        <taxon>Bacillariophyta</taxon>
        <taxon>Coscinodiscophyceae</taxon>
        <taxon>Thalassiosirophycidae</taxon>
        <taxon>Stephanodiscales</taxon>
        <taxon>Stephanodiscaceae</taxon>
        <taxon>Cyclotella</taxon>
    </lineage>
</organism>
<reference evidence="2 3" key="1">
    <citation type="journal article" date="2020" name="G3 (Bethesda)">
        <title>Improved Reference Genome for Cyclotella cryptica CCMP332, a Model for Cell Wall Morphogenesis, Salinity Adaptation, and Lipid Production in Diatoms (Bacillariophyta).</title>
        <authorList>
            <person name="Roberts W.R."/>
            <person name="Downey K.M."/>
            <person name="Ruck E.C."/>
            <person name="Traller J.C."/>
            <person name="Alverson A.J."/>
        </authorList>
    </citation>
    <scope>NUCLEOTIDE SEQUENCE [LARGE SCALE GENOMIC DNA]</scope>
    <source>
        <strain evidence="2 3">CCMP332</strain>
    </source>
</reference>